<evidence type="ECO:0000313" key="1">
    <source>
        <dbReference type="EMBL" id="CAB4151824.1"/>
    </source>
</evidence>
<dbReference type="InterPro" id="IPR055597">
    <property type="entry name" value="DUF7173"/>
</dbReference>
<name>A0A6J5MY83_9CAUD</name>
<proteinExistence type="predicted"/>
<sequence length="123" mass="13739">MTLYQQWLDAKAAEKKAVADRRSIEDQIIKAFNIPKDLSNTKNVDADGYKIKIVGRLDRKVNSAKLQDLAAEYGLTDHLSSLFRWTPEVNVSAFESADPRITAPLLDAITTSNGRPSFTITKE</sequence>
<dbReference type="Pfam" id="PF23791">
    <property type="entry name" value="DUF7173"/>
    <property type="match status" value="1"/>
</dbReference>
<accession>A0A6J5MY83</accession>
<protein>
    <submittedName>
        <fullName evidence="1">Uncharacterized protein</fullName>
    </submittedName>
</protein>
<reference evidence="1" key="1">
    <citation type="submission" date="2020-04" db="EMBL/GenBank/DDBJ databases">
        <authorList>
            <person name="Chiriac C."/>
            <person name="Salcher M."/>
            <person name="Ghai R."/>
            <person name="Kavagutti S V."/>
        </authorList>
    </citation>
    <scope>NUCLEOTIDE SEQUENCE</scope>
</reference>
<dbReference type="EMBL" id="LR796553">
    <property type="protein sequence ID" value="CAB4151824.1"/>
    <property type="molecule type" value="Genomic_DNA"/>
</dbReference>
<organism evidence="1">
    <name type="scientific">uncultured Caudovirales phage</name>
    <dbReference type="NCBI Taxonomy" id="2100421"/>
    <lineage>
        <taxon>Viruses</taxon>
        <taxon>Duplodnaviria</taxon>
        <taxon>Heunggongvirae</taxon>
        <taxon>Uroviricota</taxon>
        <taxon>Caudoviricetes</taxon>
        <taxon>Peduoviridae</taxon>
        <taxon>Maltschvirus</taxon>
        <taxon>Maltschvirus maltsch</taxon>
    </lineage>
</organism>
<gene>
    <name evidence="1" type="ORF">UFOVP586_36</name>
</gene>